<protein>
    <recommendedName>
        <fullName evidence="4">KTSC domain-containing protein</fullName>
    </recommendedName>
</protein>
<sequence>MKSILLGMGLALLASDAYAISRYNAASMSCGEVRATIARDGAAIVRYRSARTGGQLYGRYVRDVRFCASSEQPETTYITTRDTSNCPVYECRPFDLDDDFLLFRHR</sequence>
<evidence type="ECO:0000313" key="2">
    <source>
        <dbReference type="EMBL" id="MBS3650929.1"/>
    </source>
</evidence>
<dbReference type="AlphaFoldDB" id="A0A942I453"/>
<feature type="signal peptide" evidence="1">
    <location>
        <begin position="1"/>
        <end position="19"/>
    </location>
</feature>
<dbReference type="RefSeq" id="WP_188256485.1">
    <property type="nucleotide sequence ID" value="NZ_JABVCF010000011.1"/>
</dbReference>
<reference evidence="2" key="1">
    <citation type="submission" date="2021-04" db="EMBL/GenBank/DDBJ databases">
        <title>Pseudaminobacter soli sp. nov., isolated from paddy soil contaminated by heavy metals.</title>
        <authorList>
            <person name="Zhang K."/>
        </authorList>
    </citation>
    <scope>NUCLEOTIDE SEQUENCE</scope>
    <source>
        <strain evidence="2">19-2017</strain>
    </source>
</reference>
<dbReference type="Proteomes" id="UP000680348">
    <property type="component" value="Unassembled WGS sequence"/>
</dbReference>
<gene>
    <name evidence="2" type="ORF">KEU06_20150</name>
</gene>
<accession>A0A942I453</accession>
<evidence type="ECO:0000256" key="1">
    <source>
        <dbReference type="SAM" id="SignalP"/>
    </source>
</evidence>
<comment type="caution">
    <text evidence="2">The sequence shown here is derived from an EMBL/GenBank/DDBJ whole genome shotgun (WGS) entry which is preliminary data.</text>
</comment>
<name>A0A942I453_9HYPH</name>
<evidence type="ECO:0000313" key="3">
    <source>
        <dbReference type="Proteomes" id="UP000680348"/>
    </source>
</evidence>
<organism evidence="2 3">
    <name type="scientific">Pseudaminobacter soli</name>
    <name type="common">ex Zhang et al. 2022</name>
    <dbReference type="NCBI Taxonomy" id="2831468"/>
    <lineage>
        <taxon>Bacteria</taxon>
        <taxon>Pseudomonadati</taxon>
        <taxon>Pseudomonadota</taxon>
        <taxon>Alphaproteobacteria</taxon>
        <taxon>Hyphomicrobiales</taxon>
        <taxon>Phyllobacteriaceae</taxon>
        <taxon>Pseudaminobacter</taxon>
    </lineage>
</organism>
<proteinExistence type="predicted"/>
<keyword evidence="3" id="KW-1185">Reference proteome</keyword>
<dbReference type="EMBL" id="JAGWCR010000011">
    <property type="protein sequence ID" value="MBS3650929.1"/>
    <property type="molecule type" value="Genomic_DNA"/>
</dbReference>
<feature type="chain" id="PRO_5037804793" description="KTSC domain-containing protein" evidence="1">
    <location>
        <begin position="20"/>
        <end position="106"/>
    </location>
</feature>
<keyword evidence="1" id="KW-0732">Signal</keyword>
<evidence type="ECO:0008006" key="4">
    <source>
        <dbReference type="Google" id="ProtNLM"/>
    </source>
</evidence>